<evidence type="ECO:0000313" key="2">
    <source>
        <dbReference type="EMBL" id="KOE97889.1"/>
    </source>
</evidence>
<evidence type="ECO:0000313" key="3">
    <source>
        <dbReference type="Proteomes" id="UP000036890"/>
    </source>
</evidence>
<gene>
    <name evidence="2" type="ORF">W7K_17080</name>
</gene>
<dbReference type="Pfam" id="PF14300">
    <property type="entry name" value="DMP19"/>
    <property type="match status" value="1"/>
</dbReference>
<sequence>MTDPRIPCTVCGAMILLATAARNDGLCMPCRNGTRQSMEMAKARDRHIREERKRFGESAEGRHWHWLIEQVHGNGCGFAGLSVQDQRYFAINALINDVYRGGLDAYFLNSAGAYIAEALAGLGEMQQLDVRDIVLAAQQLLFGNEAMEDHHAQRRLQIYRADGWLDDEVETALDALDGRFYALVDDGKLEELLKAYAEHHRLYAAF</sequence>
<name>A0A0L8A6U4_9GAMM</name>
<dbReference type="RefSeq" id="WP_029379776.1">
    <property type="nucleotide sequence ID" value="NZ_AJLO02000038.1"/>
</dbReference>
<dbReference type="Proteomes" id="UP000036890">
    <property type="component" value="Unassembled WGS sequence"/>
</dbReference>
<comment type="caution">
    <text evidence="2">The sequence shown here is derived from an EMBL/GenBank/DDBJ whole genome shotgun (WGS) entry which is preliminary data.</text>
</comment>
<dbReference type="Gene3D" id="1.20.1420.60">
    <property type="match status" value="1"/>
</dbReference>
<feature type="domain" description="DNA mimic protein DMP19 C-terminal" evidence="1">
    <location>
        <begin position="81"/>
        <end position="200"/>
    </location>
</feature>
<protein>
    <recommendedName>
        <fullName evidence="1">DNA mimic protein DMP19 C-terminal domain-containing protein</fullName>
    </recommendedName>
</protein>
<organism evidence="2 3">
    <name type="scientific">Stenotrophomonas geniculata N1</name>
    <dbReference type="NCBI Taxonomy" id="1167641"/>
    <lineage>
        <taxon>Bacteria</taxon>
        <taxon>Pseudomonadati</taxon>
        <taxon>Pseudomonadota</taxon>
        <taxon>Gammaproteobacteria</taxon>
        <taxon>Lysobacterales</taxon>
        <taxon>Lysobacteraceae</taxon>
        <taxon>Stenotrophomonas</taxon>
    </lineage>
</organism>
<evidence type="ECO:0000259" key="1">
    <source>
        <dbReference type="Pfam" id="PF14300"/>
    </source>
</evidence>
<proteinExistence type="predicted"/>
<accession>A0A0L8A6U4</accession>
<reference evidence="2 3" key="1">
    <citation type="journal article" date="2012" name="J. Bacteriol.">
        <title>Genome sequence of a novel nicotine-degrading strain, Pseudomonas geniculata N1.</title>
        <authorList>
            <person name="Tang H."/>
            <person name="Yu H."/>
            <person name="Tai C."/>
            <person name="Huang K."/>
            <person name="Liu Y."/>
            <person name="Wang L."/>
            <person name="Yao Y."/>
            <person name="Wu G."/>
            <person name="Xu P."/>
        </authorList>
    </citation>
    <scope>NUCLEOTIDE SEQUENCE [LARGE SCALE GENOMIC DNA]</scope>
    <source>
        <strain evidence="2 3">N1</strain>
    </source>
</reference>
<dbReference type="EMBL" id="AJLO02000038">
    <property type="protein sequence ID" value="KOE97889.1"/>
    <property type="molecule type" value="Genomic_DNA"/>
</dbReference>
<dbReference type="AlphaFoldDB" id="A0A0L8A6U4"/>
<dbReference type="InterPro" id="IPR025402">
    <property type="entry name" value="DMP19_C"/>
</dbReference>